<keyword evidence="2" id="KW-1185">Reference proteome</keyword>
<proteinExistence type="predicted"/>
<name>A0A8S1F4L2_9PELO</name>
<evidence type="ECO:0000313" key="2">
    <source>
        <dbReference type="Proteomes" id="UP000494206"/>
    </source>
</evidence>
<gene>
    <name evidence="1" type="ORF">CBOVIS_LOCUS10579</name>
</gene>
<comment type="caution">
    <text evidence="1">The sequence shown here is derived from an EMBL/GenBank/DDBJ whole genome shotgun (WGS) entry which is preliminary data.</text>
</comment>
<protein>
    <submittedName>
        <fullName evidence="1">Uncharacterized protein</fullName>
    </submittedName>
</protein>
<sequence>MSTTNRARKSGCGACIRNAFCLLKPSTSRETAECDKKLLATNGDSSAANHHEAMISCVRHQPSPTHDDVSTAAAIQLK</sequence>
<dbReference type="AlphaFoldDB" id="A0A8S1F4L2"/>
<accession>A0A8S1F4L2</accession>
<dbReference type="Proteomes" id="UP000494206">
    <property type="component" value="Unassembled WGS sequence"/>
</dbReference>
<evidence type="ECO:0000313" key="1">
    <source>
        <dbReference type="EMBL" id="CAB3408850.1"/>
    </source>
</evidence>
<dbReference type="EMBL" id="CADEPM010000007">
    <property type="protein sequence ID" value="CAB3408850.1"/>
    <property type="molecule type" value="Genomic_DNA"/>
</dbReference>
<reference evidence="1 2" key="1">
    <citation type="submission" date="2020-04" db="EMBL/GenBank/DDBJ databases">
        <authorList>
            <person name="Laetsch R D."/>
            <person name="Stevens L."/>
            <person name="Kumar S."/>
            <person name="Blaxter L. M."/>
        </authorList>
    </citation>
    <scope>NUCLEOTIDE SEQUENCE [LARGE SCALE GENOMIC DNA]</scope>
</reference>
<organism evidence="1 2">
    <name type="scientific">Caenorhabditis bovis</name>
    <dbReference type="NCBI Taxonomy" id="2654633"/>
    <lineage>
        <taxon>Eukaryota</taxon>
        <taxon>Metazoa</taxon>
        <taxon>Ecdysozoa</taxon>
        <taxon>Nematoda</taxon>
        <taxon>Chromadorea</taxon>
        <taxon>Rhabditida</taxon>
        <taxon>Rhabditina</taxon>
        <taxon>Rhabditomorpha</taxon>
        <taxon>Rhabditoidea</taxon>
        <taxon>Rhabditidae</taxon>
        <taxon>Peloderinae</taxon>
        <taxon>Caenorhabditis</taxon>
    </lineage>
</organism>